<sequence length="109" mass="11400">MIDALASLPGAAGLAAPTSGVERKAATALTGFTQQPQRTDFSQVLSQVARDGVSRIQAAEATSLQGLQGQASVQQVVEAVMSAEQTLNTAIAVRDKVVQAYQEISRMQI</sequence>
<dbReference type="RefSeq" id="WP_074444673.1">
    <property type="nucleotide sequence ID" value="NZ_FMBM01000002.1"/>
</dbReference>
<gene>
    <name evidence="5" type="primary">fliE-2</name>
    <name evidence="4" type="synonym">fliE</name>
    <name evidence="6" type="ORF">GA0071312_1784</name>
    <name evidence="5" type="ORF">HLUCCO17_12670</name>
</gene>
<dbReference type="GO" id="GO:0071973">
    <property type="term" value="P:bacterial-type flagellum-dependent cell motility"/>
    <property type="evidence" value="ECO:0007669"/>
    <property type="project" value="InterPro"/>
</dbReference>
<accession>A0A0P7X538</accession>
<dbReference type="EMBL" id="LJSX01000020">
    <property type="protein sequence ID" value="KPQ09953.1"/>
    <property type="molecule type" value="Genomic_DNA"/>
</dbReference>
<evidence type="ECO:0000313" key="7">
    <source>
        <dbReference type="Proteomes" id="UP000050497"/>
    </source>
</evidence>
<reference evidence="5 7" key="1">
    <citation type="submission" date="2015-09" db="EMBL/GenBank/DDBJ databases">
        <title>Identification and resolution of microdiversity through metagenomic sequencing of parallel consortia.</title>
        <authorList>
            <person name="Nelson W.C."/>
            <person name="Romine M.F."/>
            <person name="Lindemann S.R."/>
        </authorList>
    </citation>
    <scope>NUCLEOTIDE SEQUENCE [LARGE SCALE GENOMIC DNA]</scope>
    <source>
        <strain evidence="5">HL-109</strain>
    </source>
</reference>
<dbReference type="Proteomes" id="UP000182800">
    <property type="component" value="Unassembled WGS sequence"/>
</dbReference>
<keyword evidence="5" id="KW-0969">Cilium</keyword>
<organism evidence="5 7">
    <name type="scientific">Saliniramus fredricksonii</name>
    <dbReference type="NCBI Taxonomy" id="1653334"/>
    <lineage>
        <taxon>Bacteria</taxon>
        <taxon>Pseudomonadati</taxon>
        <taxon>Pseudomonadota</taxon>
        <taxon>Alphaproteobacteria</taxon>
        <taxon>Hyphomicrobiales</taxon>
        <taxon>Salinarimonadaceae</taxon>
        <taxon>Saliniramus</taxon>
    </lineage>
</organism>
<dbReference type="HAMAP" id="MF_00724">
    <property type="entry name" value="FliE"/>
    <property type="match status" value="1"/>
</dbReference>
<keyword evidence="3 4" id="KW-0975">Bacterial flagellum</keyword>
<evidence type="ECO:0000313" key="6">
    <source>
        <dbReference type="EMBL" id="SCC80856.1"/>
    </source>
</evidence>
<dbReference type="PATRIC" id="fig|1653334.4.peg.110"/>
<dbReference type="Pfam" id="PF02049">
    <property type="entry name" value="FliE"/>
    <property type="match status" value="1"/>
</dbReference>
<dbReference type="GO" id="GO:0003774">
    <property type="term" value="F:cytoskeletal motor activity"/>
    <property type="evidence" value="ECO:0007669"/>
    <property type="project" value="InterPro"/>
</dbReference>
<comment type="subcellular location">
    <subcellularLocation>
        <location evidence="1 4">Bacterial flagellum basal body</location>
    </subcellularLocation>
</comment>
<evidence type="ECO:0000256" key="4">
    <source>
        <dbReference type="HAMAP-Rule" id="MF_00724"/>
    </source>
</evidence>
<dbReference type="PANTHER" id="PTHR34653">
    <property type="match status" value="1"/>
</dbReference>
<evidence type="ECO:0000313" key="5">
    <source>
        <dbReference type="EMBL" id="KPQ09953.1"/>
    </source>
</evidence>
<dbReference type="STRING" id="1653334.GA0071312_1784"/>
<comment type="similarity">
    <text evidence="2 4">Belongs to the FliE family.</text>
</comment>
<comment type="caution">
    <text evidence="5">The sequence shown here is derived from an EMBL/GenBank/DDBJ whole genome shotgun (WGS) entry which is preliminary data.</text>
</comment>
<dbReference type="AlphaFoldDB" id="A0A0P7X538"/>
<dbReference type="Proteomes" id="UP000050497">
    <property type="component" value="Unassembled WGS sequence"/>
</dbReference>
<evidence type="ECO:0000256" key="2">
    <source>
        <dbReference type="ARBA" id="ARBA00009272"/>
    </source>
</evidence>
<dbReference type="EMBL" id="FMBM01000002">
    <property type="protein sequence ID" value="SCC80856.1"/>
    <property type="molecule type" value="Genomic_DNA"/>
</dbReference>
<dbReference type="GO" id="GO:0009425">
    <property type="term" value="C:bacterial-type flagellum basal body"/>
    <property type="evidence" value="ECO:0007669"/>
    <property type="project" value="UniProtKB-SubCell"/>
</dbReference>
<dbReference type="GO" id="GO:0005198">
    <property type="term" value="F:structural molecule activity"/>
    <property type="evidence" value="ECO:0007669"/>
    <property type="project" value="InterPro"/>
</dbReference>
<keyword evidence="5" id="KW-0282">Flagellum</keyword>
<evidence type="ECO:0000256" key="3">
    <source>
        <dbReference type="ARBA" id="ARBA00023143"/>
    </source>
</evidence>
<protein>
    <recommendedName>
        <fullName evidence="4">Flagellar hook-basal body complex protein FliE</fullName>
    </recommendedName>
</protein>
<keyword evidence="5" id="KW-0966">Cell projection</keyword>
<dbReference type="PANTHER" id="PTHR34653:SF1">
    <property type="entry name" value="FLAGELLAR HOOK-BASAL BODY COMPLEX PROTEIN FLIE"/>
    <property type="match status" value="1"/>
</dbReference>
<evidence type="ECO:0000313" key="8">
    <source>
        <dbReference type="Proteomes" id="UP000182800"/>
    </source>
</evidence>
<dbReference type="InterPro" id="IPR001624">
    <property type="entry name" value="FliE"/>
</dbReference>
<dbReference type="OrthoDB" id="9812413at2"/>
<reference evidence="6 8" key="2">
    <citation type="submission" date="2016-08" db="EMBL/GenBank/DDBJ databases">
        <authorList>
            <person name="Varghese N."/>
            <person name="Submissions Spin"/>
        </authorList>
    </citation>
    <scope>NUCLEOTIDE SEQUENCE [LARGE SCALE GENOMIC DNA]</scope>
    <source>
        <strain evidence="6 8">HL-109</strain>
    </source>
</reference>
<name>A0A0P7X538_9HYPH</name>
<keyword evidence="8" id="KW-1185">Reference proteome</keyword>
<proteinExistence type="inferred from homology"/>
<evidence type="ECO:0000256" key="1">
    <source>
        <dbReference type="ARBA" id="ARBA00004117"/>
    </source>
</evidence>